<accession>A0A453SU16</accession>
<reference evidence="2" key="1">
    <citation type="journal article" date="2014" name="Science">
        <title>Ancient hybridizations among the ancestral genomes of bread wheat.</title>
        <authorList>
            <consortium name="International Wheat Genome Sequencing Consortium,"/>
            <person name="Marcussen T."/>
            <person name="Sandve S.R."/>
            <person name="Heier L."/>
            <person name="Spannagl M."/>
            <person name="Pfeifer M."/>
            <person name="Jakobsen K.S."/>
            <person name="Wulff B.B."/>
            <person name="Steuernagel B."/>
            <person name="Mayer K.F."/>
            <person name="Olsen O.A."/>
        </authorList>
    </citation>
    <scope>NUCLEOTIDE SEQUENCE [LARGE SCALE GENOMIC DNA]</scope>
    <source>
        <strain evidence="2">cv. AL8/78</strain>
    </source>
</reference>
<sequence length="37" mass="4328">MMQSNNPKSYRMEMSMTLQSYVLPIPVFSESCESKRP</sequence>
<reference evidence="1" key="3">
    <citation type="journal article" date="2017" name="Nature">
        <title>Genome sequence of the progenitor of the wheat D genome Aegilops tauschii.</title>
        <authorList>
            <person name="Luo M.C."/>
            <person name="Gu Y.Q."/>
            <person name="Puiu D."/>
            <person name="Wang H."/>
            <person name="Twardziok S.O."/>
            <person name="Deal K.R."/>
            <person name="Huo N."/>
            <person name="Zhu T."/>
            <person name="Wang L."/>
            <person name="Wang Y."/>
            <person name="McGuire P.E."/>
            <person name="Liu S."/>
            <person name="Long H."/>
            <person name="Ramasamy R.K."/>
            <person name="Rodriguez J.C."/>
            <person name="Van S.L."/>
            <person name="Yuan L."/>
            <person name="Wang Z."/>
            <person name="Xia Z."/>
            <person name="Xiao L."/>
            <person name="Anderson O.D."/>
            <person name="Ouyang S."/>
            <person name="Liang Y."/>
            <person name="Zimin A.V."/>
            <person name="Pertea G."/>
            <person name="Qi P."/>
            <person name="Bennetzen J.L."/>
            <person name="Dai X."/>
            <person name="Dawson M.W."/>
            <person name="Muller H.G."/>
            <person name="Kugler K."/>
            <person name="Rivarola-Duarte L."/>
            <person name="Spannagl M."/>
            <person name="Mayer K.F.X."/>
            <person name="Lu F.H."/>
            <person name="Bevan M.W."/>
            <person name="Leroy P."/>
            <person name="Li P."/>
            <person name="You F.M."/>
            <person name="Sun Q."/>
            <person name="Liu Z."/>
            <person name="Lyons E."/>
            <person name="Wicker T."/>
            <person name="Salzberg S.L."/>
            <person name="Devos K.M."/>
            <person name="Dvorak J."/>
        </authorList>
    </citation>
    <scope>NUCLEOTIDE SEQUENCE [LARGE SCALE GENOMIC DNA]</scope>
    <source>
        <strain evidence="1">cv. AL8/78</strain>
    </source>
</reference>
<reference evidence="1" key="4">
    <citation type="submission" date="2019-03" db="UniProtKB">
        <authorList>
            <consortium name="EnsemblPlants"/>
        </authorList>
    </citation>
    <scope>IDENTIFICATION</scope>
</reference>
<protein>
    <submittedName>
        <fullName evidence="1">Uncharacterized protein</fullName>
    </submittedName>
</protein>
<dbReference type="Gramene" id="AET7Gv21073700.8">
    <property type="protein sequence ID" value="AET7Gv21073700.8"/>
    <property type="gene ID" value="AET7Gv21073700"/>
</dbReference>
<dbReference type="Proteomes" id="UP000015105">
    <property type="component" value="Chromosome 7D"/>
</dbReference>
<proteinExistence type="predicted"/>
<organism evidence="1 2">
    <name type="scientific">Aegilops tauschii subsp. strangulata</name>
    <name type="common">Goatgrass</name>
    <dbReference type="NCBI Taxonomy" id="200361"/>
    <lineage>
        <taxon>Eukaryota</taxon>
        <taxon>Viridiplantae</taxon>
        <taxon>Streptophyta</taxon>
        <taxon>Embryophyta</taxon>
        <taxon>Tracheophyta</taxon>
        <taxon>Spermatophyta</taxon>
        <taxon>Magnoliopsida</taxon>
        <taxon>Liliopsida</taxon>
        <taxon>Poales</taxon>
        <taxon>Poaceae</taxon>
        <taxon>BOP clade</taxon>
        <taxon>Pooideae</taxon>
        <taxon>Triticodae</taxon>
        <taxon>Triticeae</taxon>
        <taxon>Triticinae</taxon>
        <taxon>Aegilops</taxon>
    </lineage>
</organism>
<dbReference type="EnsemblPlants" id="AET7Gv21073700.8">
    <property type="protein sequence ID" value="AET7Gv21073700.8"/>
    <property type="gene ID" value="AET7Gv21073700"/>
</dbReference>
<reference evidence="1" key="5">
    <citation type="journal article" date="2021" name="G3 (Bethesda)">
        <title>Aegilops tauschii genome assembly Aet v5.0 features greater sequence contiguity and improved annotation.</title>
        <authorList>
            <person name="Wang L."/>
            <person name="Zhu T."/>
            <person name="Rodriguez J.C."/>
            <person name="Deal K.R."/>
            <person name="Dubcovsky J."/>
            <person name="McGuire P.E."/>
            <person name="Lux T."/>
            <person name="Spannagl M."/>
            <person name="Mayer K.F.X."/>
            <person name="Baldrich P."/>
            <person name="Meyers B.C."/>
            <person name="Huo N."/>
            <person name="Gu Y.Q."/>
            <person name="Zhou H."/>
            <person name="Devos K.M."/>
            <person name="Bennetzen J.L."/>
            <person name="Unver T."/>
            <person name="Budak H."/>
            <person name="Gulick P.J."/>
            <person name="Galiba G."/>
            <person name="Kalapos B."/>
            <person name="Nelson D.R."/>
            <person name="Li P."/>
            <person name="You F.M."/>
            <person name="Luo M.C."/>
            <person name="Dvorak J."/>
        </authorList>
    </citation>
    <scope>NUCLEOTIDE SEQUENCE [LARGE SCALE GENOMIC DNA]</scope>
    <source>
        <strain evidence="1">cv. AL8/78</strain>
    </source>
</reference>
<evidence type="ECO:0000313" key="2">
    <source>
        <dbReference type="Proteomes" id="UP000015105"/>
    </source>
</evidence>
<evidence type="ECO:0000313" key="1">
    <source>
        <dbReference type="EnsemblPlants" id="AET7Gv21073700.8"/>
    </source>
</evidence>
<keyword evidence="2" id="KW-1185">Reference proteome</keyword>
<dbReference type="AlphaFoldDB" id="A0A453SU16"/>
<name>A0A453SU16_AEGTS</name>
<reference evidence="2" key="2">
    <citation type="journal article" date="2017" name="Nat. Plants">
        <title>The Aegilops tauschii genome reveals multiple impacts of transposons.</title>
        <authorList>
            <person name="Zhao G."/>
            <person name="Zou C."/>
            <person name="Li K."/>
            <person name="Wang K."/>
            <person name="Li T."/>
            <person name="Gao L."/>
            <person name="Zhang X."/>
            <person name="Wang H."/>
            <person name="Yang Z."/>
            <person name="Liu X."/>
            <person name="Jiang W."/>
            <person name="Mao L."/>
            <person name="Kong X."/>
            <person name="Jiao Y."/>
            <person name="Jia J."/>
        </authorList>
    </citation>
    <scope>NUCLEOTIDE SEQUENCE [LARGE SCALE GENOMIC DNA]</scope>
    <source>
        <strain evidence="2">cv. AL8/78</strain>
    </source>
</reference>